<dbReference type="RefSeq" id="WP_006240734.1">
    <property type="nucleotide sequence ID" value="NZ_JH636049.1"/>
</dbReference>
<evidence type="ECO:0000256" key="1">
    <source>
        <dbReference type="SAM" id="MobiDB-lite"/>
    </source>
</evidence>
<proteinExistence type="predicted"/>
<sequence>MDLTTWLLQRTPPRALIVATPGGTQTRITVERLVRERGWQHATSPADANLLLVTGPVTDPLRHYLDQVHTLIPAPCARADIEQEATSEAQLNTAVAALRDPGRQRALATHRAPRHHEPSERGHDAPDPDSMRMPGDVPMADRADDRDGLTLDQLHLPLGPALPDWPAGLVVRTTLQGDIIQHATVDTVGLRDSHPTPGRNTPPPTARSLDSCARLLSVAGWPDAATTARRLRDDILRGTRSAETARSLTRWSRQVRRSRTLRWLLTGIGTTPHEPTTPPELHGDAITRLHHWIDTAEQTFHRPTPTTPDPGRTERTQWTLNTLPALLEGTELAGARLVIASLDPDLDTLTHSGASHD</sequence>
<protein>
    <submittedName>
        <fullName evidence="2">Uncharacterized protein</fullName>
    </submittedName>
</protein>
<gene>
    <name evidence="2" type="ORF">SacxiDRAFT_4320</name>
</gene>
<dbReference type="AlphaFoldDB" id="I0V8P8"/>
<accession>I0V8P8</accession>
<dbReference type="Proteomes" id="UP000004691">
    <property type="component" value="Unassembled WGS sequence"/>
</dbReference>
<dbReference type="EMBL" id="JH636049">
    <property type="protein sequence ID" value="EID56501.1"/>
    <property type="molecule type" value="Genomic_DNA"/>
</dbReference>
<feature type="region of interest" description="Disordered" evidence="1">
    <location>
        <begin position="100"/>
        <end position="144"/>
    </location>
</feature>
<feature type="compositionally biased region" description="Basic and acidic residues" evidence="1">
    <location>
        <begin position="115"/>
        <end position="130"/>
    </location>
</feature>
<organism evidence="2 3">
    <name type="scientific">Saccharomonospora xinjiangensis XJ-54</name>
    <dbReference type="NCBI Taxonomy" id="882086"/>
    <lineage>
        <taxon>Bacteria</taxon>
        <taxon>Bacillati</taxon>
        <taxon>Actinomycetota</taxon>
        <taxon>Actinomycetes</taxon>
        <taxon>Pseudonocardiales</taxon>
        <taxon>Pseudonocardiaceae</taxon>
        <taxon>Saccharomonospora</taxon>
    </lineage>
</organism>
<dbReference type="STRING" id="882086.SacxiDRAFT_4320"/>
<dbReference type="eggNOG" id="ENOG502ZBMW">
    <property type="taxonomic scope" value="Bacteria"/>
</dbReference>
<evidence type="ECO:0000313" key="2">
    <source>
        <dbReference type="EMBL" id="EID56501.1"/>
    </source>
</evidence>
<evidence type="ECO:0000313" key="3">
    <source>
        <dbReference type="Proteomes" id="UP000004691"/>
    </source>
</evidence>
<dbReference type="OrthoDB" id="3373298at2"/>
<keyword evidence="3" id="KW-1185">Reference proteome</keyword>
<dbReference type="HOGENOM" id="CLU_033151_0_0_11"/>
<reference evidence="2 3" key="1">
    <citation type="submission" date="2012-01" db="EMBL/GenBank/DDBJ databases">
        <title>Improved High-Quality Draft sequence of Saccharomonospora xinjiangensis XJ-54.</title>
        <authorList>
            <consortium name="US DOE Joint Genome Institute"/>
            <person name="Lucas S."/>
            <person name="Han J."/>
            <person name="Lapidus A."/>
            <person name="Cheng J.-F."/>
            <person name="Goodwin L."/>
            <person name="Pitluck S."/>
            <person name="Peters L."/>
            <person name="Mikhailova N."/>
            <person name="Teshima H."/>
            <person name="Detter J.C."/>
            <person name="Han C."/>
            <person name="Tapia R."/>
            <person name="Land M."/>
            <person name="Hauser L."/>
            <person name="Kyrpides N."/>
            <person name="Ivanova N."/>
            <person name="Pagani I."/>
            <person name="Brambilla E.-M."/>
            <person name="Klenk H.-P."/>
            <person name="Woyke T."/>
        </authorList>
    </citation>
    <scope>NUCLEOTIDE SEQUENCE [LARGE SCALE GENOMIC DNA]</scope>
    <source>
        <strain evidence="2 3">XJ-54</strain>
    </source>
</reference>
<name>I0V8P8_9PSEU</name>